<dbReference type="PANTHER" id="PTHR33406:SF6">
    <property type="entry name" value="MEMBRANE PROTEIN YDGH-RELATED"/>
    <property type="match status" value="1"/>
</dbReference>
<dbReference type="AlphaFoldDB" id="A0AAV3SDM5"/>
<dbReference type="PANTHER" id="PTHR33406">
    <property type="entry name" value="MEMBRANE PROTEIN MJ1562-RELATED"/>
    <property type="match status" value="1"/>
</dbReference>
<dbReference type="Pfam" id="PF03176">
    <property type="entry name" value="MMPL"/>
    <property type="match status" value="1"/>
</dbReference>
<name>A0AAV3SDM5_HALDO</name>
<feature type="transmembrane region" description="Helical" evidence="7">
    <location>
        <begin position="337"/>
        <end position="354"/>
    </location>
</feature>
<dbReference type="Proteomes" id="UP000830542">
    <property type="component" value="Chromosome"/>
</dbReference>
<feature type="transmembrane region" description="Helical" evidence="7">
    <location>
        <begin position="706"/>
        <end position="724"/>
    </location>
</feature>
<keyword evidence="11" id="KW-1185">Reference proteome</keyword>
<proteinExistence type="inferred from homology"/>
<dbReference type="Gene3D" id="1.20.1640.10">
    <property type="entry name" value="Multidrug efflux transporter AcrB transmembrane domain"/>
    <property type="match status" value="2"/>
</dbReference>
<keyword evidence="3" id="KW-1003">Cell membrane</keyword>
<feature type="transmembrane region" description="Helical" evidence="7">
    <location>
        <begin position="366"/>
        <end position="388"/>
    </location>
</feature>
<gene>
    <name evidence="9" type="ORF">GCM10008985_10830</name>
    <name evidence="10" type="ORF">MUK72_11315</name>
</gene>
<evidence type="ECO:0000256" key="6">
    <source>
        <dbReference type="ARBA" id="ARBA00023136"/>
    </source>
</evidence>
<evidence type="ECO:0000256" key="4">
    <source>
        <dbReference type="ARBA" id="ARBA00022692"/>
    </source>
</evidence>
<dbReference type="GO" id="GO:0005886">
    <property type="term" value="C:plasma membrane"/>
    <property type="evidence" value="ECO:0007669"/>
    <property type="project" value="UniProtKB-SubCell"/>
</dbReference>
<evidence type="ECO:0000256" key="7">
    <source>
        <dbReference type="SAM" id="Phobius"/>
    </source>
</evidence>
<evidence type="ECO:0000256" key="5">
    <source>
        <dbReference type="ARBA" id="ARBA00022989"/>
    </source>
</evidence>
<dbReference type="InterPro" id="IPR050545">
    <property type="entry name" value="Mycobact_MmpL"/>
</dbReference>
<keyword evidence="6 7" id="KW-0472">Membrane</keyword>
<organism evidence="9 12">
    <name type="scientific">Halococcus dombrowskii</name>
    <dbReference type="NCBI Taxonomy" id="179637"/>
    <lineage>
        <taxon>Archaea</taxon>
        <taxon>Methanobacteriati</taxon>
        <taxon>Methanobacteriota</taxon>
        <taxon>Stenosarchaea group</taxon>
        <taxon>Halobacteria</taxon>
        <taxon>Halobacteriales</taxon>
        <taxon>Halococcaceae</taxon>
        <taxon>Halococcus</taxon>
    </lineage>
</organism>
<evidence type="ECO:0000313" key="11">
    <source>
        <dbReference type="Proteomes" id="UP000830542"/>
    </source>
</evidence>
<feature type="transmembrane region" description="Helical" evidence="7">
    <location>
        <begin position="785"/>
        <end position="811"/>
    </location>
</feature>
<evidence type="ECO:0000256" key="3">
    <source>
        <dbReference type="ARBA" id="ARBA00022475"/>
    </source>
</evidence>
<evidence type="ECO:0000313" key="10">
    <source>
        <dbReference type="EMBL" id="UOO94552.1"/>
    </source>
</evidence>
<feature type="domain" description="SSD" evidence="8">
    <location>
        <begin position="649"/>
        <end position="810"/>
    </location>
</feature>
<feature type="transmembrane region" description="Helical" evidence="7">
    <location>
        <begin position="235"/>
        <end position="258"/>
    </location>
</feature>
<reference evidence="10" key="2">
    <citation type="submission" date="2022-04" db="EMBL/GenBank/DDBJ databases">
        <title>Sequencing and genomic assembly of Halococcus dombrowskii.</title>
        <authorList>
            <person name="Lim S.W."/>
            <person name="MacLea K.S."/>
        </authorList>
    </citation>
    <scope>NUCLEOTIDE SEQUENCE</scope>
    <source>
        <strain evidence="10">H4</strain>
    </source>
</reference>
<dbReference type="InterPro" id="IPR003392">
    <property type="entry name" value="PTHD_SSD"/>
</dbReference>
<comment type="subcellular location">
    <subcellularLocation>
        <location evidence="1">Cell membrane</location>
        <topology evidence="1">Multi-pass membrane protein</topology>
    </subcellularLocation>
</comment>
<keyword evidence="4 7" id="KW-0812">Transmembrane</keyword>
<dbReference type="SUPFAM" id="SSF82866">
    <property type="entry name" value="Multidrug efflux transporter AcrB transmembrane domain"/>
    <property type="match status" value="2"/>
</dbReference>
<feature type="transmembrane region" description="Helical" evidence="7">
    <location>
        <begin position="21"/>
        <end position="40"/>
    </location>
</feature>
<evidence type="ECO:0000259" key="8">
    <source>
        <dbReference type="PROSITE" id="PS50156"/>
    </source>
</evidence>
<sequence>MVDYQRYIDRIDEWITERPRTVVIAFVLLTIVFAGGLANISTDAGTSQFTEDSPAQAALDDIDQEFSPSFSEGNGSTQLIQSGSNVLAKDELLAMLEAQQRLEDHESQRVVSASSAAGIVAQTIDPNATTVDAQIRTLEDATQSEIESAIRTAAAGPGFTGLVSNDFDRQSMSASATIGTVQHDVLGGVSTSSAGTGGSSPLLDIQTRGQEIVDSVDSDIRVFGSGIISDEFTNIIFDSLVIVVPAASLLILVFLVFAYRDPIDLLLGVLALVMAIIWTFGFTGLVGLPFSQLLIAVPPLLLAVGIDFGIHAINRYREERVQDVGISQSMRTATDQLLVAFFIVTGTTVVGFAANGISGLGPIRQFGLIAAVGIVFTFLIFGIFLPAAKVWGDQLRIEYGIPEFGLSPLGEEGSILGRILMVGVGAARRAPYVILALTVVLTVVSGAYATGVDTSFSQDDFLPPEELPGYVEDLPEPFAPGTYTVTDTTNFLEDRFSTTQGSSVTIYVEGPLRDDYALESIQRANDDPPDAFVASNRSADADSIVDVIGDYAAQSPEFAQLVARNDADADGVPDDNLGEIYDALLDSPFRAQALQYITEDYRSAQVVYSTESDASNDEITRDARALADRYRFSATATGQTLVLEAVSGTILTSAIRSLVAALVVTAIFLVAVYYVIEGRPSLGLVNLAPIVVSVALLAGSMRLLGIPFNALTATILSIAIGLGVDYSAHFVHRFIDEYHELDEELFPALEETVRGTGGALTGSMLTTTTGIGVLALAITPILGQFGLVVALSIFFAYLTAMLVTPSVFVAWEALT</sequence>
<protein>
    <submittedName>
        <fullName evidence="10">MMPL family transporter</fullName>
    </submittedName>
</protein>
<evidence type="ECO:0000256" key="2">
    <source>
        <dbReference type="ARBA" id="ARBA00010157"/>
    </source>
</evidence>
<evidence type="ECO:0000313" key="12">
    <source>
        <dbReference type="Proteomes" id="UP001500962"/>
    </source>
</evidence>
<accession>A0AAV3SDM5</accession>
<feature type="domain" description="SSD" evidence="8">
    <location>
        <begin position="266"/>
        <end position="391"/>
    </location>
</feature>
<evidence type="ECO:0000313" key="9">
    <source>
        <dbReference type="EMBL" id="GAA0456643.1"/>
    </source>
</evidence>
<reference evidence="9" key="1">
    <citation type="journal article" date="2014" name="Int. J. Syst. Evol. Microbiol.">
        <title>Complete genome sequence of Corynebacterium casei LMG S-19264T (=DSM 44701T), isolated from a smear-ripened cheese.</title>
        <authorList>
            <consortium name="US DOE Joint Genome Institute (JGI-PGF)"/>
            <person name="Walter F."/>
            <person name="Albersmeier A."/>
            <person name="Kalinowski J."/>
            <person name="Ruckert C."/>
        </authorList>
    </citation>
    <scope>NUCLEOTIDE SEQUENCE</scope>
    <source>
        <strain evidence="9">JCM 12289</strain>
    </source>
</reference>
<dbReference type="Pfam" id="PF02460">
    <property type="entry name" value="Patched"/>
    <property type="match status" value="1"/>
</dbReference>
<dbReference type="KEGG" id="hdo:MUK72_11315"/>
<dbReference type="Proteomes" id="UP001500962">
    <property type="component" value="Unassembled WGS sequence"/>
</dbReference>
<dbReference type="EMBL" id="CP095005">
    <property type="protein sequence ID" value="UOO94552.1"/>
    <property type="molecule type" value="Genomic_DNA"/>
</dbReference>
<feature type="transmembrane region" description="Helical" evidence="7">
    <location>
        <begin position="682"/>
        <end position="699"/>
    </location>
</feature>
<comment type="similarity">
    <text evidence="2">Belongs to the resistance-nodulation-cell division (RND) (TC 2.A.6) family. MmpL subfamily.</text>
</comment>
<reference evidence="9" key="3">
    <citation type="submission" date="2023-12" db="EMBL/GenBank/DDBJ databases">
        <authorList>
            <person name="Sun Q."/>
            <person name="Inoue M."/>
        </authorList>
    </citation>
    <scope>NUCLEOTIDE SEQUENCE</scope>
    <source>
        <strain evidence="9">JCM 12289</strain>
    </source>
</reference>
<feature type="transmembrane region" description="Helical" evidence="7">
    <location>
        <begin position="293"/>
        <end position="316"/>
    </location>
</feature>
<dbReference type="PROSITE" id="PS50156">
    <property type="entry name" value="SSD"/>
    <property type="match status" value="2"/>
</dbReference>
<dbReference type="RefSeq" id="WP_244700610.1">
    <property type="nucleotide sequence ID" value="NZ_BAAADN010000019.1"/>
</dbReference>
<evidence type="ECO:0000256" key="1">
    <source>
        <dbReference type="ARBA" id="ARBA00004651"/>
    </source>
</evidence>
<keyword evidence="5 7" id="KW-1133">Transmembrane helix</keyword>
<feature type="transmembrane region" description="Helical" evidence="7">
    <location>
        <begin position="658"/>
        <end position="676"/>
    </location>
</feature>
<dbReference type="EMBL" id="BAAADN010000019">
    <property type="protein sequence ID" value="GAA0456643.1"/>
    <property type="molecule type" value="Genomic_DNA"/>
</dbReference>
<dbReference type="GeneID" id="71762445"/>
<feature type="transmembrane region" description="Helical" evidence="7">
    <location>
        <begin position="265"/>
        <end position="287"/>
    </location>
</feature>
<dbReference type="InterPro" id="IPR004869">
    <property type="entry name" value="MMPL_dom"/>
</dbReference>
<dbReference type="InterPro" id="IPR000731">
    <property type="entry name" value="SSD"/>
</dbReference>
<feature type="transmembrane region" description="Helical" evidence="7">
    <location>
        <begin position="759"/>
        <end position="778"/>
    </location>
</feature>